<sequence length="364" mass="40467">MKSKSSQGQQKRGSASLSNSTPTLQTDSTQSISAYDRAFQQHLTDYRIYPDGYKYPGGKALPQPDNLNDISKVLSQRRFSLSRSRFSESDFQQFKQANIDAFEEDEVISSVIPIIEGHIEDGKGVSGRIRFTNLDHLTDGSLVGGNPDRYYGARPEQLDRRVRAEQSGHIVPSTQHDLPIVPNFFLAAKGKDGSLAVAERQACYDGALGARGIYSLQRYGNARPTPDNRAYTITCTYHGGQLKLYTSHLVAAACPGGSYEYIMTQIKAYALTSDVETFRQGAAAYRNARDWAKQQRDEAIAKANEKVRRDSSRVRKRGSRGDSDSSDELALDMSLVKIPRVKRFRRAGDLRPRRPLGNSNTSAD</sequence>
<reference evidence="2" key="1">
    <citation type="submission" date="2022-07" db="EMBL/GenBank/DDBJ databases">
        <title>Genome Sequence of Xylaria arbuscula.</title>
        <authorList>
            <person name="Buettner E."/>
        </authorList>
    </citation>
    <scope>NUCLEOTIDE SEQUENCE</scope>
    <source>
        <strain evidence="2">VT107</strain>
    </source>
</reference>
<evidence type="ECO:0000313" key="2">
    <source>
        <dbReference type="EMBL" id="KAJ3568081.1"/>
    </source>
</evidence>
<name>A0A9W8NC61_9PEZI</name>
<feature type="region of interest" description="Disordered" evidence="1">
    <location>
        <begin position="1"/>
        <end position="32"/>
    </location>
</feature>
<comment type="caution">
    <text evidence="2">The sequence shown here is derived from an EMBL/GenBank/DDBJ whole genome shotgun (WGS) entry which is preliminary data.</text>
</comment>
<accession>A0A9W8NC61</accession>
<dbReference type="Proteomes" id="UP001148614">
    <property type="component" value="Unassembled WGS sequence"/>
</dbReference>
<feature type="region of interest" description="Disordered" evidence="1">
    <location>
        <begin position="304"/>
        <end position="327"/>
    </location>
</feature>
<dbReference type="AlphaFoldDB" id="A0A9W8NC61"/>
<feature type="compositionally biased region" description="Polar residues" evidence="1">
    <location>
        <begin position="12"/>
        <end position="32"/>
    </location>
</feature>
<evidence type="ECO:0000256" key="1">
    <source>
        <dbReference type="SAM" id="MobiDB-lite"/>
    </source>
</evidence>
<proteinExistence type="predicted"/>
<keyword evidence="3" id="KW-1185">Reference proteome</keyword>
<gene>
    <name evidence="2" type="ORF">NPX13_g6543</name>
</gene>
<feature type="compositionally biased region" description="Basic and acidic residues" evidence="1">
    <location>
        <begin position="304"/>
        <end position="323"/>
    </location>
</feature>
<feature type="region of interest" description="Disordered" evidence="1">
    <location>
        <begin position="344"/>
        <end position="364"/>
    </location>
</feature>
<evidence type="ECO:0000313" key="3">
    <source>
        <dbReference type="Proteomes" id="UP001148614"/>
    </source>
</evidence>
<feature type="compositionally biased region" description="Low complexity" evidence="1">
    <location>
        <begin position="1"/>
        <end position="11"/>
    </location>
</feature>
<organism evidence="2 3">
    <name type="scientific">Xylaria arbuscula</name>
    <dbReference type="NCBI Taxonomy" id="114810"/>
    <lineage>
        <taxon>Eukaryota</taxon>
        <taxon>Fungi</taxon>
        <taxon>Dikarya</taxon>
        <taxon>Ascomycota</taxon>
        <taxon>Pezizomycotina</taxon>
        <taxon>Sordariomycetes</taxon>
        <taxon>Xylariomycetidae</taxon>
        <taxon>Xylariales</taxon>
        <taxon>Xylariaceae</taxon>
        <taxon>Xylaria</taxon>
    </lineage>
</organism>
<dbReference type="EMBL" id="JANPWZ010001172">
    <property type="protein sequence ID" value="KAJ3568081.1"/>
    <property type="molecule type" value="Genomic_DNA"/>
</dbReference>
<dbReference type="VEuPathDB" id="FungiDB:F4678DRAFT_451919"/>
<protein>
    <submittedName>
        <fullName evidence="2">Uncharacterized protein</fullName>
    </submittedName>
</protein>